<dbReference type="Proteomes" id="UP000288351">
    <property type="component" value="Unassembled WGS sequence"/>
</dbReference>
<dbReference type="AlphaFoldDB" id="A0A401RB19"/>
<sequence>MPERTSVAAVLNGIPGSGPPLVRSRGPPELLNIRPHSSYRCGKARSNSPVDSRHAPHSEIPSSPAPRTCAFPAARHAAA</sequence>
<evidence type="ECO:0000256" key="1">
    <source>
        <dbReference type="SAM" id="MobiDB-lite"/>
    </source>
</evidence>
<protein>
    <submittedName>
        <fullName evidence="2">Uncharacterized protein</fullName>
    </submittedName>
</protein>
<evidence type="ECO:0000313" key="2">
    <source>
        <dbReference type="EMBL" id="GCB94753.1"/>
    </source>
</evidence>
<feature type="region of interest" description="Disordered" evidence="1">
    <location>
        <begin position="1"/>
        <end position="79"/>
    </location>
</feature>
<dbReference type="EMBL" id="BHXC01000007">
    <property type="protein sequence ID" value="GCB94753.1"/>
    <property type="molecule type" value="Genomic_DNA"/>
</dbReference>
<name>A0A401RB19_STRNR</name>
<proteinExistence type="predicted"/>
<organism evidence="2 3">
    <name type="scientific">Streptomyces noursei</name>
    <name type="common">Streptomyces albulus</name>
    <dbReference type="NCBI Taxonomy" id="1971"/>
    <lineage>
        <taxon>Bacteria</taxon>
        <taxon>Bacillati</taxon>
        <taxon>Actinomycetota</taxon>
        <taxon>Actinomycetes</taxon>
        <taxon>Kitasatosporales</taxon>
        <taxon>Streptomycetaceae</taxon>
        <taxon>Streptomyces</taxon>
    </lineage>
</organism>
<dbReference type="RefSeq" id="WP_124428218.1">
    <property type="nucleotide sequence ID" value="NZ_BHXC01000007.1"/>
</dbReference>
<gene>
    <name evidence="2" type="ORF">SALB_07554</name>
</gene>
<comment type="caution">
    <text evidence="2">The sequence shown here is derived from an EMBL/GenBank/DDBJ whole genome shotgun (WGS) entry which is preliminary data.</text>
</comment>
<reference evidence="2 3" key="1">
    <citation type="journal article" date="2019" name="Microbiol. Resour. Announc.">
        <title>Draft Genome Sequence of the Most Traditional epsilon-Poly-l-Lysine Producer, Streptomyces albulus NBRC14147.</title>
        <authorList>
            <person name="Yamanaka K."/>
            <person name="Hamano Y."/>
        </authorList>
    </citation>
    <scope>NUCLEOTIDE SEQUENCE [LARGE SCALE GENOMIC DNA]</scope>
    <source>
        <strain evidence="2 3">NBRC 14147</strain>
    </source>
</reference>
<accession>A0A401RB19</accession>
<evidence type="ECO:0000313" key="3">
    <source>
        <dbReference type="Proteomes" id="UP000288351"/>
    </source>
</evidence>